<dbReference type="KEGG" id="ebi:EbC_34890"/>
<dbReference type="SUPFAM" id="SSF161098">
    <property type="entry name" value="MetI-like"/>
    <property type="match status" value="1"/>
</dbReference>
<protein>
    <submittedName>
        <fullName evidence="12">Octopine ABC transporter, permease protein</fullName>
    </submittedName>
</protein>
<evidence type="ECO:0000313" key="12">
    <source>
        <dbReference type="EMBL" id="CAX61020.1"/>
    </source>
</evidence>
<evidence type="ECO:0000256" key="10">
    <source>
        <dbReference type="RuleBase" id="RU363032"/>
    </source>
</evidence>
<dbReference type="Pfam" id="PF00528">
    <property type="entry name" value="BPD_transp_1"/>
    <property type="match status" value="1"/>
</dbReference>
<dbReference type="NCBIfam" id="TIGR01726">
    <property type="entry name" value="HEQRo_perm_3TM"/>
    <property type="match status" value="1"/>
</dbReference>
<comment type="subcellular location">
    <subcellularLocation>
        <location evidence="1">Cell inner membrane</location>
        <topology evidence="1">Multi-pass membrane protein</topology>
    </subcellularLocation>
    <subcellularLocation>
        <location evidence="10">Cell membrane</location>
        <topology evidence="10">Multi-pass membrane protein</topology>
    </subcellularLocation>
</comment>
<organism evidence="13">
    <name type="scientific">Erwinia billingiae (strain Eb661)</name>
    <dbReference type="NCBI Taxonomy" id="634500"/>
    <lineage>
        <taxon>Bacteria</taxon>
        <taxon>Pseudomonadati</taxon>
        <taxon>Pseudomonadota</taxon>
        <taxon>Gammaproteobacteria</taxon>
        <taxon>Enterobacterales</taxon>
        <taxon>Erwiniaceae</taxon>
        <taxon>Erwinia</taxon>
    </lineage>
</organism>
<dbReference type="PANTHER" id="PTHR30133:SF2">
    <property type="entry name" value="ARGININE ABC TRANSPORTER PERMEASE PROTEIN ARTQ"/>
    <property type="match status" value="1"/>
</dbReference>
<dbReference type="AlphaFoldDB" id="D8MW13"/>
<dbReference type="GO" id="GO:0043190">
    <property type="term" value="C:ATP-binding cassette (ABC) transporter complex"/>
    <property type="evidence" value="ECO:0007669"/>
    <property type="project" value="InterPro"/>
</dbReference>
<accession>D8MW13</accession>
<gene>
    <name evidence="12" type="primary">occQ</name>
    <name evidence="12" type="ordered locus">EbC_34890</name>
</gene>
<feature type="transmembrane region" description="Helical" evidence="10">
    <location>
        <begin position="59"/>
        <end position="81"/>
    </location>
</feature>
<dbReference type="EMBL" id="FP236843">
    <property type="protein sequence ID" value="CAX61020.1"/>
    <property type="molecule type" value="Genomic_DNA"/>
</dbReference>
<dbReference type="InterPro" id="IPR010065">
    <property type="entry name" value="AA_ABC_transptr_permease_3TM"/>
</dbReference>
<dbReference type="InterPro" id="IPR035906">
    <property type="entry name" value="MetI-like_sf"/>
</dbReference>
<evidence type="ECO:0000256" key="4">
    <source>
        <dbReference type="ARBA" id="ARBA00022475"/>
    </source>
</evidence>
<dbReference type="HOGENOM" id="CLU_019602_1_4_6"/>
<feature type="transmembrane region" description="Helical" evidence="10">
    <location>
        <begin position="101"/>
        <end position="123"/>
    </location>
</feature>
<keyword evidence="5" id="KW-0997">Cell inner membrane</keyword>
<keyword evidence="13" id="KW-1185">Reference proteome</keyword>
<keyword evidence="9 10" id="KW-0472">Membrane</keyword>
<feature type="domain" description="ABC transmembrane type-1" evidence="11">
    <location>
        <begin position="23"/>
        <end position="223"/>
    </location>
</feature>
<dbReference type="PROSITE" id="PS50928">
    <property type="entry name" value="ABC_TM1"/>
    <property type="match status" value="1"/>
</dbReference>
<dbReference type="GeneID" id="90513454"/>
<evidence type="ECO:0000256" key="7">
    <source>
        <dbReference type="ARBA" id="ARBA00022970"/>
    </source>
</evidence>
<comment type="similarity">
    <text evidence="2">Belongs to the binding-protein-dependent transport system permease family. HisMQ subfamily.</text>
</comment>
<dbReference type="CDD" id="cd06261">
    <property type="entry name" value="TM_PBP2"/>
    <property type="match status" value="1"/>
</dbReference>
<evidence type="ECO:0000256" key="2">
    <source>
        <dbReference type="ARBA" id="ARBA00010072"/>
    </source>
</evidence>
<dbReference type="InterPro" id="IPR000515">
    <property type="entry name" value="MetI-like"/>
</dbReference>
<feature type="transmembrane region" description="Helical" evidence="10">
    <location>
        <begin position="20"/>
        <end position="47"/>
    </location>
</feature>
<keyword evidence="6 10" id="KW-0812">Transmembrane</keyword>
<name>D8MW13_ERWBE</name>
<keyword evidence="7" id="KW-0029">Amino-acid transport</keyword>
<proteinExistence type="inferred from homology"/>
<dbReference type="PANTHER" id="PTHR30133">
    <property type="entry name" value="CATIONIC AMINO ACID TRANSPORTER, MEMBRANE COMPONENT"/>
    <property type="match status" value="1"/>
</dbReference>
<feature type="transmembrane region" description="Helical" evidence="10">
    <location>
        <begin position="202"/>
        <end position="223"/>
    </location>
</feature>
<evidence type="ECO:0000256" key="5">
    <source>
        <dbReference type="ARBA" id="ARBA00022519"/>
    </source>
</evidence>
<evidence type="ECO:0000256" key="6">
    <source>
        <dbReference type="ARBA" id="ARBA00022692"/>
    </source>
</evidence>
<dbReference type="Proteomes" id="UP000008793">
    <property type="component" value="Chromosome"/>
</dbReference>
<dbReference type="GO" id="GO:0022857">
    <property type="term" value="F:transmembrane transporter activity"/>
    <property type="evidence" value="ECO:0007669"/>
    <property type="project" value="InterPro"/>
</dbReference>
<evidence type="ECO:0000256" key="8">
    <source>
        <dbReference type="ARBA" id="ARBA00022989"/>
    </source>
</evidence>
<evidence type="ECO:0000259" key="11">
    <source>
        <dbReference type="PROSITE" id="PS50928"/>
    </source>
</evidence>
<evidence type="ECO:0000256" key="1">
    <source>
        <dbReference type="ARBA" id="ARBA00004429"/>
    </source>
</evidence>
<evidence type="ECO:0000256" key="3">
    <source>
        <dbReference type="ARBA" id="ARBA00022448"/>
    </source>
</evidence>
<reference evidence="12 13" key="1">
    <citation type="journal article" date="2010" name="BMC Genomics">
        <title>Genome comparison of the epiphytic bacteria Erwinia billingiae and E. tasmaniensis with the pear pathogen E. pyrifoliae.</title>
        <authorList>
            <person name="Kube M."/>
            <person name="Migdoll A.M."/>
            <person name="Gehring I."/>
            <person name="Heitmann K."/>
            <person name="Mayer Y."/>
            <person name="Kuhl H."/>
            <person name="Knaust F."/>
            <person name="Geider K."/>
            <person name="Reinhardt R."/>
        </authorList>
    </citation>
    <scope>NUCLEOTIDE SEQUENCE [LARGE SCALE GENOMIC DNA]</scope>
    <source>
        <strain evidence="12 13">Eb661</strain>
    </source>
</reference>
<keyword evidence="8 10" id="KW-1133">Transmembrane helix</keyword>
<keyword evidence="4" id="KW-1003">Cell membrane</keyword>
<evidence type="ECO:0000256" key="9">
    <source>
        <dbReference type="ARBA" id="ARBA00023136"/>
    </source>
</evidence>
<dbReference type="STRING" id="634500.EbC_34890"/>
<dbReference type="RefSeq" id="WP_013203504.1">
    <property type="nucleotide sequence ID" value="NC_014306.1"/>
</dbReference>
<dbReference type="Gene3D" id="1.10.3720.10">
    <property type="entry name" value="MetI-like"/>
    <property type="match status" value="1"/>
</dbReference>
<sequence>MGIDWQLLSFGPDGWGPVLLKAAGVTVSVSLCAFLLGSVIGSLVAWAKIGGNRWMRRLAEGYTVVLRGIPDLIVIYIFYFGGRQVLAFFGHALGMQGPFDISGFVAGALAIGLISGAGQAEVFRGSYHSIPKGTLEAATVVGMGKWLMFRRVIVPQALTTAIPGLGNQWQSAIKESALVSVTGLVETMNQVQVASGSTQMPFFFFAVGAVIYLLITTVSEFVIRQAEKWSLRGQNYHQL</sequence>
<dbReference type="InterPro" id="IPR051613">
    <property type="entry name" value="ABC_transp_permease_HisMQ"/>
</dbReference>
<evidence type="ECO:0000313" key="13">
    <source>
        <dbReference type="Proteomes" id="UP000008793"/>
    </source>
</evidence>
<dbReference type="GO" id="GO:0006865">
    <property type="term" value="P:amino acid transport"/>
    <property type="evidence" value="ECO:0007669"/>
    <property type="project" value="UniProtKB-KW"/>
</dbReference>
<keyword evidence="3 10" id="KW-0813">Transport</keyword>
<dbReference type="eggNOG" id="COG4215">
    <property type="taxonomic scope" value="Bacteria"/>
</dbReference>